<proteinExistence type="predicted"/>
<dbReference type="PROSITE" id="PS50088">
    <property type="entry name" value="ANK_REPEAT"/>
    <property type="match status" value="1"/>
</dbReference>
<dbReference type="SMART" id="SM00248">
    <property type="entry name" value="ANK"/>
    <property type="match status" value="2"/>
</dbReference>
<organism evidence="4 5">
    <name type="scientific">Scleropages formosus</name>
    <name type="common">Asian bonytongue</name>
    <name type="synonym">Osteoglossum formosum</name>
    <dbReference type="NCBI Taxonomy" id="113540"/>
    <lineage>
        <taxon>Eukaryota</taxon>
        <taxon>Metazoa</taxon>
        <taxon>Chordata</taxon>
        <taxon>Craniata</taxon>
        <taxon>Vertebrata</taxon>
        <taxon>Euteleostomi</taxon>
        <taxon>Actinopterygii</taxon>
        <taxon>Neopterygii</taxon>
        <taxon>Teleostei</taxon>
        <taxon>Osteoglossocephala</taxon>
        <taxon>Osteoglossomorpha</taxon>
        <taxon>Osteoglossiformes</taxon>
        <taxon>Osteoglossidae</taxon>
        <taxon>Scleropages</taxon>
    </lineage>
</organism>
<dbReference type="SUPFAM" id="SSF48403">
    <property type="entry name" value="Ankyrin repeat"/>
    <property type="match status" value="1"/>
</dbReference>
<dbReference type="GeneTree" id="ENSGT00940000164440"/>
<feature type="repeat" description="ANK" evidence="3">
    <location>
        <begin position="158"/>
        <end position="190"/>
    </location>
</feature>
<dbReference type="PANTHER" id="PTHR24166">
    <property type="entry name" value="ROLLING PEBBLES, ISOFORM B"/>
    <property type="match status" value="1"/>
</dbReference>
<dbReference type="InterPro" id="IPR050889">
    <property type="entry name" value="Dendritic_Spine_Reg/Scaffold"/>
</dbReference>
<dbReference type="InterPro" id="IPR002110">
    <property type="entry name" value="Ankyrin_rpt"/>
</dbReference>
<dbReference type="OrthoDB" id="45365at2759"/>
<dbReference type="Pfam" id="PF00023">
    <property type="entry name" value="Ank"/>
    <property type="match status" value="1"/>
</dbReference>
<evidence type="ECO:0000313" key="4">
    <source>
        <dbReference type="Ensembl" id="ENSSFOP00015011414.2"/>
    </source>
</evidence>
<dbReference type="PANTHER" id="PTHR24166:SF48">
    <property type="entry name" value="PROTEIN VAPYRIN"/>
    <property type="match status" value="1"/>
</dbReference>
<name>A0A8C9V0B8_SCLFO</name>
<dbReference type="Proteomes" id="UP000694397">
    <property type="component" value="Chromosome 15"/>
</dbReference>
<dbReference type="InterPro" id="IPR036770">
    <property type="entry name" value="Ankyrin_rpt-contain_sf"/>
</dbReference>
<dbReference type="Ensembl" id="ENSSFOT00015011563.2">
    <property type="protein sequence ID" value="ENSSFOP00015011414.2"/>
    <property type="gene ID" value="ENSSFOG00015007362.2"/>
</dbReference>
<protein>
    <submittedName>
        <fullName evidence="4">Zgc:112001</fullName>
    </submittedName>
</protein>
<keyword evidence="2 3" id="KW-0040">ANK repeat</keyword>
<keyword evidence="5" id="KW-1185">Reference proteome</keyword>
<reference evidence="4" key="3">
    <citation type="submission" date="2025-09" db="UniProtKB">
        <authorList>
            <consortium name="Ensembl"/>
        </authorList>
    </citation>
    <scope>IDENTIFICATION</scope>
</reference>
<dbReference type="Gene3D" id="1.25.40.20">
    <property type="entry name" value="Ankyrin repeat-containing domain"/>
    <property type="match status" value="1"/>
</dbReference>
<accession>A0A8C9V0B8</accession>
<evidence type="ECO:0000313" key="5">
    <source>
        <dbReference type="Proteomes" id="UP000694397"/>
    </source>
</evidence>
<evidence type="ECO:0000256" key="2">
    <source>
        <dbReference type="ARBA" id="ARBA00023043"/>
    </source>
</evidence>
<reference evidence="4" key="2">
    <citation type="submission" date="2025-08" db="UniProtKB">
        <authorList>
            <consortium name="Ensembl"/>
        </authorList>
    </citation>
    <scope>IDENTIFICATION</scope>
</reference>
<keyword evidence="1" id="KW-0677">Repeat</keyword>
<reference evidence="4 5" key="1">
    <citation type="submission" date="2019-04" db="EMBL/GenBank/DDBJ databases">
        <authorList>
            <consortium name="Wellcome Sanger Institute Data Sharing"/>
        </authorList>
    </citation>
    <scope>NUCLEOTIDE SEQUENCE [LARGE SCALE GENOMIC DNA]</scope>
</reference>
<sequence length="314" mass="35239">MVEAKGHQPIGLPAAGARKAGRLAGEERALHSRFLSFIYYQAIRDLRPVWKLEDMRTMETFYWDRQHRRRTYSPSEALLYAVVHDHRAYVQYLLAHYLEEALSVPSRSVCSDAAQVPHLAMAVRYGRKEILEILLRAVRKVPVLRSCLRGGGHFSLEDGRTPLHLACELLHLDMIALLLGSGASPYVQDRDGVTPVDLLLRKLRDAHGKAGPGLGAAADRRLCLHNLLLFSPRIRAETRDALEEEPAAWTEVLGRDTFGFLVGRTPASLLFITMQRVLELLPGEELQQSLQALSIPSSLKTLPFLHPVLATDHR</sequence>
<dbReference type="AlphaFoldDB" id="A0A8C9V0B8"/>
<evidence type="ECO:0000256" key="3">
    <source>
        <dbReference type="PROSITE-ProRule" id="PRU00023"/>
    </source>
</evidence>
<gene>
    <name evidence="4" type="primary">zgc:112001</name>
</gene>
<dbReference type="PROSITE" id="PS50297">
    <property type="entry name" value="ANK_REP_REGION"/>
    <property type="match status" value="1"/>
</dbReference>
<evidence type="ECO:0000256" key="1">
    <source>
        <dbReference type="ARBA" id="ARBA00022737"/>
    </source>
</evidence>